<feature type="transmembrane region" description="Helical" evidence="1">
    <location>
        <begin position="12"/>
        <end position="34"/>
    </location>
</feature>
<feature type="transmembrane region" description="Helical" evidence="1">
    <location>
        <begin position="280"/>
        <end position="313"/>
    </location>
</feature>
<dbReference type="Proteomes" id="UP000011592">
    <property type="component" value="Unassembled WGS sequence"/>
</dbReference>
<dbReference type="Gene3D" id="1.20.1250.20">
    <property type="entry name" value="MFS general substrate transporter like domains"/>
    <property type="match status" value="1"/>
</dbReference>
<dbReference type="PANTHER" id="PTHR23530">
    <property type="entry name" value="TRANSPORT PROTEIN-RELATED"/>
    <property type="match status" value="1"/>
</dbReference>
<feature type="domain" description="Major facilitator superfamily (MFS) profile" evidence="2">
    <location>
        <begin position="1"/>
        <end position="185"/>
    </location>
</feature>
<dbReference type="AlphaFoldDB" id="L9Z4G0"/>
<dbReference type="EMBL" id="AOIJ01000043">
    <property type="protein sequence ID" value="ELY81274.1"/>
    <property type="molecule type" value="Genomic_DNA"/>
</dbReference>
<keyword evidence="1" id="KW-0812">Transmembrane</keyword>
<evidence type="ECO:0000256" key="1">
    <source>
        <dbReference type="SAM" id="Phobius"/>
    </source>
</evidence>
<feature type="transmembrane region" description="Helical" evidence="1">
    <location>
        <begin position="365"/>
        <end position="385"/>
    </location>
</feature>
<proteinExistence type="predicted"/>
<dbReference type="SUPFAM" id="SSF103473">
    <property type="entry name" value="MFS general substrate transporter"/>
    <property type="match status" value="1"/>
</dbReference>
<dbReference type="Pfam" id="PF07690">
    <property type="entry name" value="MFS_1"/>
    <property type="match status" value="1"/>
</dbReference>
<sequence length="400" mass="42191">MMTGSLRRRYYLYSLTETQGLIAPVWVLLLQARGLSYTDIGFLGAVYWAVLVLAEIPTGYIGDRLGRRQSLLMAAVVTAVGIGGLAFAQTLVPLAFGLAIWAVGITFRSGTADAWLYDALAQSGASDTYTHVRGRGQALKLAATAVTAVIGGVLYSRLISAPFVLTAGLLAVNAAIVFSFPAVSDDSSRSQSESWRFSTTRRDLKHLLDQPGVRSFIGYTILLFGLVEVAKTFVQPIVVGNQVGLPVAAVGGLYASFNIVAAGASATASGIERTVGRHGWFLVAPFLLAGSFILLPVAPALAVPSFIGMEAIWQVSRTFQYSIVNERTPDRRRATILSVVSLGGGVSAITFRAIGGVLADMSGPLLMLAVLALVFMLGAGALLAVTPSVVFRTAETNISE</sequence>
<organism evidence="3 4">
    <name type="scientific">Natrinema gari JCM 14663</name>
    <dbReference type="NCBI Taxonomy" id="1230459"/>
    <lineage>
        <taxon>Archaea</taxon>
        <taxon>Methanobacteriati</taxon>
        <taxon>Methanobacteriota</taxon>
        <taxon>Stenosarchaea group</taxon>
        <taxon>Halobacteria</taxon>
        <taxon>Halobacteriales</taxon>
        <taxon>Natrialbaceae</taxon>
        <taxon>Natrinema</taxon>
    </lineage>
</organism>
<keyword evidence="1" id="KW-0472">Membrane</keyword>
<feature type="transmembrane region" description="Helical" evidence="1">
    <location>
        <begin position="334"/>
        <end position="359"/>
    </location>
</feature>
<dbReference type="RefSeq" id="WP_008454518.1">
    <property type="nucleotide sequence ID" value="NZ_AOIJ01000043.1"/>
</dbReference>
<dbReference type="PANTHER" id="PTHR23530:SF1">
    <property type="entry name" value="PERMEASE, MAJOR FACILITATOR SUPERFAMILY-RELATED"/>
    <property type="match status" value="1"/>
</dbReference>
<gene>
    <name evidence="3" type="ORF">C486_07329</name>
</gene>
<dbReference type="InterPro" id="IPR020846">
    <property type="entry name" value="MFS_dom"/>
</dbReference>
<feature type="transmembrane region" description="Helical" evidence="1">
    <location>
        <begin position="216"/>
        <end position="234"/>
    </location>
</feature>
<protein>
    <submittedName>
        <fullName evidence="3">MFS transporter</fullName>
    </submittedName>
</protein>
<feature type="transmembrane region" description="Helical" evidence="1">
    <location>
        <begin position="246"/>
        <end position="268"/>
    </location>
</feature>
<dbReference type="PATRIC" id="fig|1230459.4.peg.1469"/>
<dbReference type="PROSITE" id="PS50850">
    <property type="entry name" value="MFS"/>
    <property type="match status" value="1"/>
</dbReference>
<evidence type="ECO:0000313" key="4">
    <source>
        <dbReference type="Proteomes" id="UP000011592"/>
    </source>
</evidence>
<evidence type="ECO:0000313" key="3">
    <source>
        <dbReference type="EMBL" id="ELY81274.1"/>
    </source>
</evidence>
<accession>L9Z4G0</accession>
<feature type="transmembrane region" description="Helical" evidence="1">
    <location>
        <begin position="72"/>
        <end position="103"/>
    </location>
</feature>
<dbReference type="InterPro" id="IPR036259">
    <property type="entry name" value="MFS_trans_sf"/>
</dbReference>
<reference evidence="3 4" key="1">
    <citation type="journal article" date="2014" name="PLoS Genet.">
        <title>Phylogenetically driven sequencing of extremely halophilic archaea reveals strategies for static and dynamic osmo-response.</title>
        <authorList>
            <person name="Becker E.A."/>
            <person name="Seitzer P.M."/>
            <person name="Tritt A."/>
            <person name="Larsen D."/>
            <person name="Krusor M."/>
            <person name="Yao A.I."/>
            <person name="Wu D."/>
            <person name="Madern D."/>
            <person name="Eisen J.A."/>
            <person name="Darling A.E."/>
            <person name="Facciotti M.T."/>
        </authorList>
    </citation>
    <scope>NUCLEOTIDE SEQUENCE [LARGE SCALE GENOMIC DNA]</scope>
    <source>
        <strain evidence="3 4">JCM 14663</strain>
    </source>
</reference>
<name>L9Z4G0_9EURY</name>
<feature type="transmembrane region" description="Helical" evidence="1">
    <location>
        <begin position="40"/>
        <end position="60"/>
    </location>
</feature>
<dbReference type="GO" id="GO:0022857">
    <property type="term" value="F:transmembrane transporter activity"/>
    <property type="evidence" value="ECO:0007669"/>
    <property type="project" value="InterPro"/>
</dbReference>
<feature type="transmembrane region" description="Helical" evidence="1">
    <location>
        <begin position="138"/>
        <end position="156"/>
    </location>
</feature>
<feature type="transmembrane region" description="Helical" evidence="1">
    <location>
        <begin position="163"/>
        <end position="183"/>
    </location>
</feature>
<keyword evidence="4" id="KW-1185">Reference proteome</keyword>
<dbReference type="InterPro" id="IPR011701">
    <property type="entry name" value="MFS"/>
</dbReference>
<keyword evidence="1" id="KW-1133">Transmembrane helix</keyword>
<comment type="caution">
    <text evidence="3">The sequence shown here is derived from an EMBL/GenBank/DDBJ whole genome shotgun (WGS) entry which is preliminary data.</text>
</comment>
<dbReference type="InterPro" id="IPR053160">
    <property type="entry name" value="MFS_DHA3_Transporter"/>
</dbReference>
<evidence type="ECO:0000259" key="2">
    <source>
        <dbReference type="PROSITE" id="PS50850"/>
    </source>
</evidence>